<organism evidence="9 10">
    <name type="scientific">Agaribacillus aureus</name>
    <dbReference type="NCBI Taxonomy" id="3051825"/>
    <lineage>
        <taxon>Bacteria</taxon>
        <taxon>Pseudomonadati</taxon>
        <taxon>Bacteroidota</taxon>
        <taxon>Cytophagia</taxon>
        <taxon>Cytophagales</taxon>
        <taxon>Splendidivirgaceae</taxon>
        <taxon>Agaribacillus</taxon>
    </lineage>
</organism>
<feature type="transmembrane region" description="Helical" evidence="7">
    <location>
        <begin position="330"/>
        <end position="349"/>
    </location>
</feature>
<evidence type="ECO:0000256" key="3">
    <source>
        <dbReference type="ARBA" id="ARBA00022475"/>
    </source>
</evidence>
<feature type="transmembrane region" description="Helical" evidence="7">
    <location>
        <begin position="364"/>
        <end position="384"/>
    </location>
</feature>
<dbReference type="Gene3D" id="1.20.1250.20">
    <property type="entry name" value="MFS general substrate transporter like domains"/>
    <property type="match status" value="1"/>
</dbReference>
<feature type="transmembrane region" description="Helical" evidence="7">
    <location>
        <begin position="228"/>
        <end position="252"/>
    </location>
</feature>
<feature type="transmembrane region" description="Helical" evidence="7">
    <location>
        <begin position="49"/>
        <end position="68"/>
    </location>
</feature>
<feature type="transmembrane region" description="Helical" evidence="7">
    <location>
        <begin position="75"/>
        <end position="98"/>
    </location>
</feature>
<gene>
    <name evidence="9" type="ORF">QQ020_13300</name>
</gene>
<comment type="caution">
    <text evidence="9">The sequence shown here is derived from an EMBL/GenBank/DDBJ whole genome shotgun (WGS) entry which is preliminary data.</text>
</comment>
<dbReference type="Pfam" id="PF07690">
    <property type="entry name" value="MFS_1"/>
    <property type="match status" value="1"/>
</dbReference>
<dbReference type="Proteomes" id="UP001172083">
    <property type="component" value="Unassembled WGS sequence"/>
</dbReference>
<evidence type="ECO:0000259" key="8">
    <source>
        <dbReference type="PROSITE" id="PS50850"/>
    </source>
</evidence>
<feature type="transmembrane region" description="Helical" evidence="7">
    <location>
        <begin position="163"/>
        <end position="183"/>
    </location>
</feature>
<name>A0ABT8L9I0_9BACT</name>
<dbReference type="NCBIfam" id="TIGR00711">
    <property type="entry name" value="efflux_EmrB"/>
    <property type="match status" value="1"/>
</dbReference>
<accession>A0ABT8L9I0</accession>
<dbReference type="PANTHER" id="PTHR23501">
    <property type="entry name" value="MAJOR FACILITATOR SUPERFAMILY"/>
    <property type="match status" value="1"/>
</dbReference>
<feature type="transmembrane region" description="Helical" evidence="7">
    <location>
        <begin position="305"/>
        <end position="323"/>
    </location>
</feature>
<dbReference type="RefSeq" id="WP_346758352.1">
    <property type="nucleotide sequence ID" value="NZ_JAUJEB010000001.1"/>
</dbReference>
<reference evidence="9" key="1">
    <citation type="submission" date="2023-06" db="EMBL/GenBank/DDBJ databases">
        <title>Genomic of Agaribacillus aureum.</title>
        <authorList>
            <person name="Wang G."/>
        </authorList>
    </citation>
    <scope>NUCLEOTIDE SEQUENCE</scope>
    <source>
        <strain evidence="9">BMA12</strain>
    </source>
</reference>
<dbReference type="PANTHER" id="PTHR23501:SF174">
    <property type="entry name" value="MULTIDRUG EXPORT PROTEIN EMRB-RELATED"/>
    <property type="match status" value="1"/>
</dbReference>
<comment type="subcellular location">
    <subcellularLocation>
        <location evidence="1">Cell membrane</location>
        <topology evidence="1">Multi-pass membrane protein</topology>
    </subcellularLocation>
</comment>
<proteinExistence type="predicted"/>
<feature type="transmembrane region" description="Helical" evidence="7">
    <location>
        <begin position="264"/>
        <end position="285"/>
    </location>
</feature>
<keyword evidence="3" id="KW-1003">Cell membrane</keyword>
<evidence type="ECO:0000313" key="10">
    <source>
        <dbReference type="Proteomes" id="UP001172083"/>
    </source>
</evidence>
<keyword evidence="2" id="KW-0813">Transport</keyword>
<dbReference type="InterPro" id="IPR004638">
    <property type="entry name" value="EmrB-like"/>
</dbReference>
<protein>
    <submittedName>
        <fullName evidence="9">DHA2 family efflux MFS transporter permease subunit</fullName>
    </submittedName>
</protein>
<feature type="transmembrane region" description="Helical" evidence="7">
    <location>
        <begin position="195"/>
        <end position="213"/>
    </location>
</feature>
<keyword evidence="5 7" id="KW-1133">Transmembrane helix</keyword>
<evidence type="ECO:0000256" key="1">
    <source>
        <dbReference type="ARBA" id="ARBA00004651"/>
    </source>
</evidence>
<dbReference type="InterPro" id="IPR020846">
    <property type="entry name" value="MFS_dom"/>
</dbReference>
<dbReference type="InterPro" id="IPR036259">
    <property type="entry name" value="MFS_trans_sf"/>
</dbReference>
<feature type="transmembrane region" description="Helical" evidence="7">
    <location>
        <begin position="136"/>
        <end position="157"/>
    </location>
</feature>
<evidence type="ECO:0000313" key="9">
    <source>
        <dbReference type="EMBL" id="MDN5213036.1"/>
    </source>
</evidence>
<keyword evidence="6 7" id="KW-0472">Membrane</keyword>
<evidence type="ECO:0000256" key="5">
    <source>
        <dbReference type="ARBA" id="ARBA00022989"/>
    </source>
</evidence>
<feature type="transmembrane region" description="Helical" evidence="7">
    <location>
        <begin position="484"/>
        <end position="506"/>
    </location>
</feature>
<dbReference type="InterPro" id="IPR011701">
    <property type="entry name" value="MFS"/>
</dbReference>
<keyword evidence="10" id="KW-1185">Reference proteome</keyword>
<evidence type="ECO:0000256" key="6">
    <source>
        <dbReference type="ARBA" id="ARBA00023136"/>
    </source>
</evidence>
<sequence length="512" mass="55692">MSRKAKAAVMIALVLGAAMDVMVATLPNVALGSMRGDLHASTDEGACLNIAYFMARLSFLLLSIKLTHQLGAKGLLWFAVVLFATGCLICGLTENYYAFVFGRVLQGAGGAAFYATAQAVLFTVFPHSRQGSIQALFSLAVVLGPNALPAFSGWVTYGYDWQYVFIIAGIIGVLLLPLTQYLSFHVFPPGKCVKLRWIDLLLLTIAICCLQYAMEEGPRYDWFEEPKIGWLLGVAVILLVIFLVRNTFAALARSIDFRILKIPSFALGFLVSFVSGFALFGSGLLVPRFVQLVLRYHSADVGYTLYPSSLSILAGLAISAIVIDTKKINPFACVAAGVILVITSMALVSDVTLTSGFPDLNPPMMVRGLGLGLLFVPIIFITFSELKGDQLVNGTALFNFGRQFGGTIAMAFLPTYLERQMNFHRHNLTSYLDAGNSLLNERLFNLTNGLIFRGYSPEEAPDAALGILDITVNVQSAVLAFDNAFMAIALAFIGAAPVIITIKSWLRRWEKK</sequence>
<evidence type="ECO:0000256" key="4">
    <source>
        <dbReference type="ARBA" id="ARBA00022692"/>
    </source>
</evidence>
<dbReference type="PROSITE" id="PS50850">
    <property type="entry name" value="MFS"/>
    <property type="match status" value="1"/>
</dbReference>
<dbReference type="EMBL" id="JAUJEB010000001">
    <property type="protein sequence ID" value="MDN5213036.1"/>
    <property type="molecule type" value="Genomic_DNA"/>
</dbReference>
<evidence type="ECO:0000256" key="2">
    <source>
        <dbReference type="ARBA" id="ARBA00022448"/>
    </source>
</evidence>
<dbReference type="SUPFAM" id="SSF103473">
    <property type="entry name" value="MFS general substrate transporter"/>
    <property type="match status" value="1"/>
</dbReference>
<feature type="transmembrane region" description="Helical" evidence="7">
    <location>
        <begin position="396"/>
        <end position="417"/>
    </location>
</feature>
<feature type="transmembrane region" description="Helical" evidence="7">
    <location>
        <begin position="104"/>
        <end position="124"/>
    </location>
</feature>
<evidence type="ECO:0000256" key="7">
    <source>
        <dbReference type="SAM" id="Phobius"/>
    </source>
</evidence>
<feature type="domain" description="Major facilitator superfamily (MFS) profile" evidence="8">
    <location>
        <begin position="9"/>
        <end position="512"/>
    </location>
</feature>
<keyword evidence="4 7" id="KW-0812">Transmembrane</keyword>